<proteinExistence type="predicted"/>
<dbReference type="GeneID" id="25905405"/>
<evidence type="ECO:0000313" key="1">
    <source>
        <dbReference type="EMBL" id="KNC82818.1"/>
    </source>
</evidence>
<sequence length="83" mass="9444">MPSPSPIKSSRPRLMHLLRMEKDKYKDEACRRPGHWVLGLVESSQQEWVAMLGLLAAVLTQFIQDKGAQLEADSLRVHLLTYA</sequence>
<gene>
    <name evidence="1" type="ORF">SARC_04901</name>
</gene>
<reference evidence="1 2" key="1">
    <citation type="submission" date="2011-02" db="EMBL/GenBank/DDBJ databases">
        <title>The Genome Sequence of Sphaeroforma arctica JP610.</title>
        <authorList>
            <consortium name="The Broad Institute Genome Sequencing Platform"/>
            <person name="Russ C."/>
            <person name="Cuomo C."/>
            <person name="Young S.K."/>
            <person name="Zeng Q."/>
            <person name="Gargeya S."/>
            <person name="Alvarado L."/>
            <person name="Berlin A."/>
            <person name="Chapman S.B."/>
            <person name="Chen Z."/>
            <person name="Freedman E."/>
            <person name="Gellesch M."/>
            <person name="Goldberg J."/>
            <person name="Griggs A."/>
            <person name="Gujja S."/>
            <person name="Heilman E."/>
            <person name="Heiman D."/>
            <person name="Howarth C."/>
            <person name="Mehta T."/>
            <person name="Neiman D."/>
            <person name="Pearson M."/>
            <person name="Roberts A."/>
            <person name="Saif S."/>
            <person name="Shea T."/>
            <person name="Shenoy N."/>
            <person name="Sisk P."/>
            <person name="Stolte C."/>
            <person name="Sykes S."/>
            <person name="White J."/>
            <person name="Yandava C."/>
            <person name="Burger G."/>
            <person name="Gray M.W."/>
            <person name="Holland P.W.H."/>
            <person name="King N."/>
            <person name="Lang F.B.F."/>
            <person name="Roger A.J."/>
            <person name="Ruiz-Trillo I."/>
            <person name="Haas B."/>
            <person name="Nusbaum C."/>
            <person name="Birren B."/>
        </authorList>
    </citation>
    <scope>NUCLEOTIDE SEQUENCE [LARGE SCALE GENOMIC DNA]</scope>
    <source>
        <strain evidence="1 2">JP610</strain>
    </source>
</reference>
<evidence type="ECO:0000313" key="2">
    <source>
        <dbReference type="Proteomes" id="UP000054560"/>
    </source>
</evidence>
<keyword evidence="2" id="KW-1185">Reference proteome</keyword>
<dbReference type="AlphaFoldDB" id="A0A0L0G3N4"/>
<dbReference type="Proteomes" id="UP000054560">
    <property type="component" value="Unassembled WGS sequence"/>
</dbReference>
<organism evidence="1 2">
    <name type="scientific">Sphaeroforma arctica JP610</name>
    <dbReference type="NCBI Taxonomy" id="667725"/>
    <lineage>
        <taxon>Eukaryota</taxon>
        <taxon>Ichthyosporea</taxon>
        <taxon>Ichthyophonida</taxon>
        <taxon>Sphaeroforma</taxon>
    </lineage>
</organism>
<name>A0A0L0G3N4_9EUKA</name>
<dbReference type="EMBL" id="KQ241889">
    <property type="protein sequence ID" value="KNC82818.1"/>
    <property type="molecule type" value="Genomic_DNA"/>
</dbReference>
<dbReference type="RefSeq" id="XP_014156720.1">
    <property type="nucleotide sequence ID" value="XM_014301245.1"/>
</dbReference>
<protein>
    <submittedName>
        <fullName evidence="1">Uncharacterized protein</fullName>
    </submittedName>
</protein>
<accession>A0A0L0G3N4</accession>